<dbReference type="Proteomes" id="UP001055072">
    <property type="component" value="Unassembled WGS sequence"/>
</dbReference>
<evidence type="ECO:0000313" key="1">
    <source>
        <dbReference type="EMBL" id="KAI0087918.1"/>
    </source>
</evidence>
<reference evidence="1" key="1">
    <citation type="journal article" date="2021" name="Environ. Microbiol.">
        <title>Gene family expansions and transcriptome signatures uncover fungal adaptations to wood decay.</title>
        <authorList>
            <person name="Hage H."/>
            <person name="Miyauchi S."/>
            <person name="Viragh M."/>
            <person name="Drula E."/>
            <person name="Min B."/>
            <person name="Chaduli D."/>
            <person name="Navarro D."/>
            <person name="Favel A."/>
            <person name="Norest M."/>
            <person name="Lesage-Meessen L."/>
            <person name="Balint B."/>
            <person name="Merenyi Z."/>
            <person name="de Eugenio L."/>
            <person name="Morin E."/>
            <person name="Martinez A.T."/>
            <person name="Baldrian P."/>
            <person name="Stursova M."/>
            <person name="Martinez M.J."/>
            <person name="Novotny C."/>
            <person name="Magnuson J.K."/>
            <person name="Spatafora J.W."/>
            <person name="Maurice S."/>
            <person name="Pangilinan J."/>
            <person name="Andreopoulos W."/>
            <person name="LaButti K."/>
            <person name="Hundley H."/>
            <person name="Na H."/>
            <person name="Kuo A."/>
            <person name="Barry K."/>
            <person name="Lipzen A."/>
            <person name="Henrissat B."/>
            <person name="Riley R."/>
            <person name="Ahrendt S."/>
            <person name="Nagy L.G."/>
            <person name="Grigoriev I.V."/>
            <person name="Martin F."/>
            <person name="Rosso M.N."/>
        </authorList>
    </citation>
    <scope>NUCLEOTIDE SEQUENCE</scope>
    <source>
        <strain evidence="1">CBS 384.51</strain>
    </source>
</reference>
<proteinExistence type="predicted"/>
<dbReference type="EMBL" id="MU274915">
    <property type="protein sequence ID" value="KAI0087918.1"/>
    <property type="molecule type" value="Genomic_DNA"/>
</dbReference>
<protein>
    <submittedName>
        <fullName evidence="1">Uncharacterized protein</fullName>
    </submittedName>
</protein>
<organism evidence="1 2">
    <name type="scientific">Irpex rosettiformis</name>
    <dbReference type="NCBI Taxonomy" id="378272"/>
    <lineage>
        <taxon>Eukaryota</taxon>
        <taxon>Fungi</taxon>
        <taxon>Dikarya</taxon>
        <taxon>Basidiomycota</taxon>
        <taxon>Agaricomycotina</taxon>
        <taxon>Agaricomycetes</taxon>
        <taxon>Polyporales</taxon>
        <taxon>Irpicaceae</taxon>
        <taxon>Irpex</taxon>
    </lineage>
</organism>
<keyword evidence="2" id="KW-1185">Reference proteome</keyword>
<sequence>MHEPSTKLWLSSTEVQDVFRHVKELMKLAIVRENTYMDVDTHSKTCGSMAIKWQETIPESL</sequence>
<gene>
    <name evidence="1" type="ORF">BDY19DRAFT_994344</name>
</gene>
<name>A0ACB8U0U6_9APHY</name>
<accession>A0ACB8U0U6</accession>
<comment type="caution">
    <text evidence="1">The sequence shown here is derived from an EMBL/GenBank/DDBJ whole genome shotgun (WGS) entry which is preliminary data.</text>
</comment>
<evidence type="ECO:0000313" key="2">
    <source>
        <dbReference type="Proteomes" id="UP001055072"/>
    </source>
</evidence>